<comment type="caution">
    <text evidence="6">The sequence shown here is derived from an EMBL/GenBank/DDBJ whole genome shotgun (WGS) entry which is preliminary data.</text>
</comment>
<keyword evidence="7" id="KW-1185">Reference proteome</keyword>
<comment type="similarity">
    <text evidence="2 4">Belongs to the NPY family.</text>
</comment>
<keyword evidence="5" id="KW-0472">Membrane</keyword>
<evidence type="ECO:0000313" key="7">
    <source>
        <dbReference type="Proteomes" id="UP000311919"/>
    </source>
</evidence>
<gene>
    <name evidence="6" type="ORF">EWB00_005557</name>
</gene>
<proteinExistence type="inferred from homology"/>
<sequence length="120" mass="14382">MNSLKDVWRFRSYYIHLYVLISLVFVVNVYEVNGQIYPYKWKNIHSDMEYLPVNKMTITSLLGSNDHNNNEDKIIKTRSAEIMPPERPPIFETPEALRSFLQRLNEYFAIIGRPRFGRRR</sequence>
<dbReference type="GO" id="GO:0007218">
    <property type="term" value="P:neuropeptide signaling pathway"/>
    <property type="evidence" value="ECO:0007669"/>
    <property type="project" value="UniProtKB-KW"/>
</dbReference>
<feature type="transmembrane region" description="Helical" evidence="5">
    <location>
        <begin position="12"/>
        <end position="30"/>
    </location>
</feature>
<dbReference type="Proteomes" id="UP000311919">
    <property type="component" value="Unassembled WGS sequence"/>
</dbReference>
<organism evidence="6 7">
    <name type="scientific">Schistosoma japonicum</name>
    <name type="common">Blood fluke</name>
    <dbReference type="NCBI Taxonomy" id="6182"/>
    <lineage>
        <taxon>Eukaryota</taxon>
        <taxon>Metazoa</taxon>
        <taxon>Spiralia</taxon>
        <taxon>Lophotrochozoa</taxon>
        <taxon>Platyhelminthes</taxon>
        <taxon>Trematoda</taxon>
        <taxon>Digenea</taxon>
        <taxon>Strigeidida</taxon>
        <taxon>Schistosomatoidea</taxon>
        <taxon>Schistosomatidae</taxon>
        <taxon>Schistosoma</taxon>
    </lineage>
</organism>
<comment type="subcellular location">
    <subcellularLocation>
        <location evidence="1">Secreted</location>
    </subcellularLocation>
</comment>
<evidence type="ECO:0000256" key="4">
    <source>
        <dbReference type="RuleBase" id="RU000656"/>
    </source>
</evidence>
<keyword evidence="3" id="KW-0964">Secreted</keyword>
<evidence type="ECO:0000313" key="6">
    <source>
        <dbReference type="EMBL" id="TNN10223.1"/>
    </source>
</evidence>
<evidence type="ECO:0000256" key="3">
    <source>
        <dbReference type="ARBA" id="ARBA00022525"/>
    </source>
</evidence>
<dbReference type="SMART" id="SM00309">
    <property type="entry name" value="PAH"/>
    <property type="match status" value="1"/>
</dbReference>
<dbReference type="EMBL" id="SKCS01000365">
    <property type="protein sequence ID" value="TNN10223.1"/>
    <property type="molecule type" value="Genomic_DNA"/>
</dbReference>
<keyword evidence="5" id="KW-0812">Transmembrane</keyword>
<dbReference type="Pfam" id="PF00159">
    <property type="entry name" value="Hormone_3"/>
    <property type="match status" value="1"/>
</dbReference>
<reference evidence="6 7" key="1">
    <citation type="submission" date="2019-03" db="EMBL/GenBank/DDBJ databases">
        <title>An improved genome assembly of the fluke Schistosoma japonicum.</title>
        <authorList>
            <person name="Hu W."/>
            <person name="Luo F."/>
            <person name="Yin M."/>
            <person name="Mo X."/>
            <person name="Sun C."/>
            <person name="Wu Q."/>
            <person name="Zhu B."/>
            <person name="Xiang M."/>
            <person name="Wang J."/>
            <person name="Wang Y."/>
            <person name="Zhang T."/>
            <person name="Xu B."/>
            <person name="Zheng H."/>
            <person name="Feng Z."/>
        </authorList>
    </citation>
    <scope>NUCLEOTIDE SEQUENCE [LARGE SCALE GENOMIC DNA]</scope>
    <source>
        <strain evidence="6">HuSjv2</strain>
        <tissue evidence="6">Worms</tissue>
    </source>
</reference>
<dbReference type="OrthoDB" id="9972427at2759"/>
<evidence type="ECO:0000256" key="2">
    <source>
        <dbReference type="ARBA" id="ARBA00010022"/>
    </source>
</evidence>
<dbReference type="GO" id="GO:0005576">
    <property type="term" value="C:extracellular region"/>
    <property type="evidence" value="ECO:0007669"/>
    <property type="project" value="UniProtKB-SubCell"/>
</dbReference>
<dbReference type="InterPro" id="IPR001955">
    <property type="entry name" value="Pancreatic_hormone-like"/>
</dbReference>
<evidence type="ECO:0000256" key="1">
    <source>
        <dbReference type="ARBA" id="ARBA00004613"/>
    </source>
</evidence>
<accession>A0A4Z2D169</accession>
<keyword evidence="5" id="KW-1133">Transmembrane helix</keyword>
<dbReference type="CDD" id="cd00126">
    <property type="entry name" value="PAH"/>
    <property type="match status" value="1"/>
</dbReference>
<dbReference type="PROSITE" id="PS00265">
    <property type="entry name" value="PANCREATIC_HORMONE_1"/>
    <property type="match status" value="1"/>
</dbReference>
<dbReference type="AlphaFoldDB" id="A0A4Z2D169"/>
<keyword evidence="6" id="KW-0527">Neuropeptide</keyword>
<dbReference type="InterPro" id="IPR020392">
    <property type="entry name" value="Pancreatic_hormone-like_CS"/>
</dbReference>
<name>A0A4Z2D169_SCHJA</name>
<dbReference type="PROSITE" id="PS50276">
    <property type="entry name" value="PANCREATIC_HORMONE_2"/>
    <property type="match status" value="1"/>
</dbReference>
<protein>
    <submittedName>
        <fullName evidence="6">Pro-neuropeptide Y-like isoform X1</fullName>
    </submittedName>
</protein>
<evidence type="ECO:0000256" key="5">
    <source>
        <dbReference type="SAM" id="Phobius"/>
    </source>
</evidence>
<dbReference type="GO" id="GO:0005179">
    <property type="term" value="F:hormone activity"/>
    <property type="evidence" value="ECO:0007669"/>
    <property type="project" value="InterPro"/>
</dbReference>